<accession>A0A183SY80</accession>
<name>A0A183SY80_SCHSO</name>
<evidence type="ECO:0000256" key="1">
    <source>
        <dbReference type="SAM" id="MobiDB-lite"/>
    </source>
</evidence>
<reference evidence="2 3" key="2">
    <citation type="submission" date="2018-11" db="EMBL/GenBank/DDBJ databases">
        <authorList>
            <consortium name="Pathogen Informatics"/>
        </authorList>
    </citation>
    <scope>NUCLEOTIDE SEQUENCE [LARGE SCALE GENOMIC DNA]</scope>
    <source>
        <strain evidence="2 3">NST_G2</strain>
    </source>
</reference>
<dbReference type="EMBL" id="UYSU01035082">
    <property type="protein sequence ID" value="VDL95563.1"/>
    <property type="molecule type" value="Genomic_DNA"/>
</dbReference>
<gene>
    <name evidence="2" type="ORF">SSLN_LOCUS9178</name>
</gene>
<keyword evidence="3" id="KW-1185">Reference proteome</keyword>
<reference evidence="4" key="1">
    <citation type="submission" date="2016-06" db="UniProtKB">
        <authorList>
            <consortium name="WormBaseParasite"/>
        </authorList>
    </citation>
    <scope>IDENTIFICATION</scope>
</reference>
<evidence type="ECO:0000313" key="4">
    <source>
        <dbReference type="WBParaSite" id="SSLN_0000952701-mRNA-1"/>
    </source>
</evidence>
<dbReference type="WBParaSite" id="SSLN_0000952701-mRNA-1">
    <property type="protein sequence ID" value="SSLN_0000952701-mRNA-1"/>
    <property type="gene ID" value="SSLN_0000952701"/>
</dbReference>
<dbReference type="Proteomes" id="UP000275846">
    <property type="component" value="Unassembled WGS sequence"/>
</dbReference>
<proteinExistence type="predicted"/>
<sequence>MTTRSRLSVPLEAFSASAPAGNGMFEWFHGELETSARAANDPENGSSPSGPIRHPLGSRVGP</sequence>
<organism evidence="4">
    <name type="scientific">Schistocephalus solidus</name>
    <name type="common">Tapeworm</name>
    <dbReference type="NCBI Taxonomy" id="70667"/>
    <lineage>
        <taxon>Eukaryota</taxon>
        <taxon>Metazoa</taxon>
        <taxon>Spiralia</taxon>
        <taxon>Lophotrochozoa</taxon>
        <taxon>Platyhelminthes</taxon>
        <taxon>Cestoda</taxon>
        <taxon>Eucestoda</taxon>
        <taxon>Diphyllobothriidea</taxon>
        <taxon>Diphyllobothriidae</taxon>
        <taxon>Schistocephalus</taxon>
    </lineage>
</organism>
<dbReference type="AlphaFoldDB" id="A0A183SY80"/>
<feature type="region of interest" description="Disordered" evidence="1">
    <location>
        <begin position="34"/>
        <end position="62"/>
    </location>
</feature>
<protein>
    <submittedName>
        <fullName evidence="2 4">Uncharacterized protein</fullName>
    </submittedName>
</protein>
<evidence type="ECO:0000313" key="2">
    <source>
        <dbReference type="EMBL" id="VDL95563.1"/>
    </source>
</evidence>
<evidence type="ECO:0000313" key="3">
    <source>
        <dbReference type="Proteomes" id="UP000275846"/>
    </source>
</evidence>